<keyword evidence="13" id="KW-0966">Cell projection</keyword>
<comment type="catalytic activity">
    <reaction evidence="18">
        <text>ATP + H2O = ADP + phosphate + H(+)</text>
        <dbReference type="Rhea" id="RHEA:13065"/>
        <dbReference type="ChEBI" id="CHEBI:15377"/>
        <dbReference type="ChEBI" id="CHEBI:15378"/>
        <dbReference type="ChEBI" id="CHEBI:30616"/>
        <dbReference type="ChEBI" id="CHEBI:43474"/>
        <dbReference type="ChEBI" id="CHEBI:456216"/>
    </reaction>
</comment>
<evidence type="ECO:0000256" key="12">
    <source>
        <dbReference type="ARBA" id="ARBA00023242"/>
    </source>
</evidence>
<reference evidence="21 22" key="1">
    <citation type="submission" date="2013-11" db="EMBL/GenBank/DDBJ databases">
        <title>The Damaraland mole rat (Fukomys damarensis) genome and evolution of African mole rats.</title>
        <authorList>
            <person name="Gladyshev V.N."/>
            <person name="Fang X."/>
        </authorList>
    </citation>
    <scope>NUCLEOTIDE SEQUENCE [LARGE SCALE GENOMIC DNA]</scope>
    <source>
        <tissue evidence="21">Liver</tissue>
    </source>
</reference>
<protein>
    <recommendedName>
        <fullName evidence="6">Torsin-1A</fullName>
    </recommendedName>
    <alternativeName>
        <fullName evidence="16">Dystonia 1 protein</fullName>
    </alternativeName>
</protein>
<dbReference type="Gene3D" id="3.40.50.300">
    <property type="entry name" value="P-loop containing nucleotide triphosphate hydrolases"/>
    <property type="match status" value="1"/>
</dbReference>
<feature type="compositionally biased region" description="Basic and acidic residues" evidence="19">
    <location>
        <begin position="25"/>
        <end position="36"/>
    </location>
</feature>
<evidence type="ECO:0000256" key="9">
    <source>
        <dbReference type="ARBA" id="ARBA00023018"/>
    </source>
</evidence>
<dbReference type="GO" id="GO:0016887">
    <property type="term" value="F:ATP hydrolysis activity"/>
    <property type="evidence" value="ECO:0007669"/>
    <property type="project" value="InterPro"/>
</dbReference>
<evidence type="ECO:0000256" key="8">
    <source>
        <dbReference type="ARBA" id="ARBA00022824"/>
    </source>
</evidence>
<evidence type="ECO:0000256" key="1">
    <source>
        <dbReference type="ARBA" id="ARBA00004156"/>
    </source>
</evidence>
<dbReference type="Pfam" id="PF07052">
    <property type="entry name" value="Hep_59"/>
    <property type="match status" value="1"/>
</dbReference>
<dbReference type="PANTHER" id="PTHR10760">
    <property type="entry name" value="TORSIN"/>
    <property type="match status" value="1"/>
</dbReference>
<dbReference type="GO" id="GO:0034504">
    <property type="term" value="P:protein localization to nucleus"/>
    <property type="evidence" value="ECO:0007669"/>
    <property type="project" value="TreeGrafter"/>
</dbReference>
<evidence type="ECO:0000313" key="21">
    <source>
        <dbReference type="EMBL" id="KFO31924.1"/>
    </source>
</evidence>
<comment type="subcellular location">
    <subcellularLocation>
        <location evidence="4">Cell projection</location>
        <location evidence="4">Growth cone</location>
    </subcellularLocation>
    <subcellularLocation>
        <location evidence="1">Cytoplasmic vesicle membrane</location>
    </subcellularLocation>
    <subcellularLocation>
        <location evidence="2">Endoplasmic reticulum lumen</location>
    </subcellularLocation>
    <subcellularLocation>
        <location evidence="3">Nucleus membrane</location>
        <topology evidence="3">Peripheral membrane protein</topology>
    </subcellularLocation>
    <subcellularLocation>
        <location evidence="17">Synapse</location>
    </subcellularLocation>
</comment>
<dbReference type="GO" id="GO:0005524">
    <property type="term" value="F:ATP binding"/>
    <property type="evidence" value="ECO:0007669"/>
    <property type="project" value="InterPro"/>
</dbReference>
<evidence type="ECO:0000259" key="20">
    <source>
        <dbReference type="Pfam" id="PF21376"/>
    </source>
</evidence>
<keyword evidence="9" id="KW-0770">Synapse</keyword>
<dbReference type="GO" id="GO:0071763">
    <property type="term" value="P:nuclear membrane organization"/>
    <property type="evidence" value="ECO:0007669"/>
    <property type="project" value="TreeGrafter"/>
</dbReference>
<evidence type="ECO:0000256" key="2">
    <source>
        <dbReference type="ARBA" id="ARBA00004319"/>
    </source>
</evidence>
<dbReference type="InterPro" id="IPR049337">
    <property type="entry name" value="TOR1A_C"/>
</dbReference>
<evidence type="ECO:0000256" key="14">
    <source>
        <dbReference type="ARBA" id="ARBA00023329"/>
    </source>
</evidence>
<organism evidence="21 22">
    <name type="scientific">Fukomys damarensis</name>
    <name type="common">Damaraland mole rat</name>
    <name type="synonym">Cryptomys damarensis</name>
    <dbReference type="NCBI Taxonomy" id="885580"/>
    <lineage>
        <taxon>Eukaryota</taxon>
        <taxon>Metazoa</taxon>
        <taxon>Chordata</taxon>
        <taxon>Craniata</taxon>
        <taxon>Vertebrata</taxon>
        <taxon>Euteleostomi</taxon>
        <taxon>Mammalia</taxon>
        <taxon>Eutheria</taxon>
        <taxon>Euarchontoglires</taxon>
        <taxon>Glires</taxon>
        <taxon>Rodentia</taxon>
        <taxon>Hystricomorpha</taxon>
        <taxon>Bathyergidae</taxon>
        <taxon>Fukomys</taxon>
    </lineage>
</organism>
<dbReference type="InterPro" id="IPR027417">
    <property type="entry name" value="P-loop_NTPase"/>
</dbReference>
<dbReference type="PANTHER" id="PTHR10760:SF15">
    <property type="entry name" value="TORSIN-1A"/>
    <property type="match status" value="1"/>
</dbReference>
<evidence type="ECO:0000256" key="5">
    <source>
        <dbReference type="ARBA" id="ARBA00006235"/>
    </source>
</evidence>
<keyword evidence="10" id="KW-0472">Membrane</keyword>
<feature type="region of interest" description="Disordered" evidence="19">
    <location>
        <begin position="1"/>
        <end position="68"/>
    </location>
</feature>
<feature type="domain" description="Torsin-1A C-terminal" evidence="20">
    <location>
        <begin position="581"/>
        <end position="638"/>
    </location>
</feature>
<evidence type="ECO:0000256" key="11">
    <source>
        <dbReference type="ARBA" id="ARBA00023180"/>
    </source>
</evidence>
<dbReference type="GO" id="GO:0030426">
    <property type="term" value="C:growth cone"/>
    <property type="evidence" value="ECO:0007669"/>
    <property type="project" value="UniProtKB-SubCell"/>
</dbReference>
<dbReference type="SUPFAM" id="SSF52540">
    <property type="entry name" value="P-loop containing nucleoside triphosphate hydrolases"/>
    <property type="match status" value="1"/>
</dbReference>
<comment type="similarity">
    <text evidence="5">Belongs to the ClpA/ClpB family. Torsin subfamily.</text>
</comment>
<dbReference type="GO" id="GO:0005788">
    <property type="term" value="C:endoplasmic reticulum lumen"/>
    <property type="evidence" value="ECO:0007669"/>
    <property type="project" value="UniProtKB-SubCell"/>
</dbReference>
<comment type="subunit">
    <text evidence="15">Homohexamer. Interacts with TOR1B; the interaction may be specific of neural tissues. Interacts (ATP-bound) with TOR1AIP1 and TOR1AIP2; the interactions induce ATPase activity. Interacts with KLHL14; preferentially when ATP-free. Interacts with KLC1 (via TPR repeats); the interaction associates TOR1A with the kinesin oligomeric complex. Interacts with COPS4; the interaction associates TOR1A with the CSN complex. Interacts with SNAPIN; the interaction is direct and associates SNAPIN with the CSN complex. Interacts with STON2. Interacts (ATP-bound) with SYNE3 (via KASH domain); the interaction is required for SYNE3 nuclear envelope localization. Interacts with VIM; the interaction associates TOR1A with the cytoskeleton. Interacts with PLEC. Interacts (ATP-bound) with SLC6A3; regulates SLC6A3 transport to the plasma membrane.</text>
</comment>
<proteinExistence type="inferred from homology"/>
<feature type="region of interest" description="Disordered" evidence="19">
    <location>
        <begin position="270"/>
        <end position="315"/>
    </location>
</feature>
<evidence type="ECO:0000256" key="15">
    <source>
        <dbReference type="ARBA" id="ARBA00025909"/>
    </source>
</evidence>
<dbReference type="GO" id="GO:0045202">
    <property type="term" value="C:synapse"/>
    <property type="evidence" value="ECO:0007669"/>
    <property type="project" value="UniProtKB-SubCell"/>
</dbReference>
<dbReference type="InterPro" id="IPR010448">
    <property type="entry name" value="Torsin"/>
</dbReference>
<evidence type="ECO:0000256" key="3">
    <source>
        <dbReference type="ARBA" id="ARBA00004617"/>
    </source>
</evidence>
<evidence type="ECO:0000256" key="7">
    <source>
        <dbReference type="ARBA" id="ARBA00022801"/>
    </source>
</evidence>
<dbReference type="Proteomes" id="UP000028990">
    <property type="component" value="Unassembled WGS sequence"/>
</dbReference>
<dbReference type="Pfam" id="PF21376">
    <property type="entry name" value="TOR1A_C"/>
    <property type="match status" value="1"/>
</dbReference>
<evidence type="ECO:0000256" key="16">
    <source>
        <dbReference type="ARBA" id="ARBA00033320"/>
    </source>
</evidence>
<accession>A0A091DIG4</accession>
<keyword evidence="7" id="KW-0378">Hydrolase</keyword>
<dbReference type="Pfam" id="PF06309">
    <property type="entry name" value="Torsin"/>
    <property type="match status" value="1"/>
</dbReference>
<dbReference type="GO" id="GO:0031965">
    <property type="term" value="C:nuclear membrane"/>
    <property type="evidence" value="ECO:0007669"/>
    <property type="project" value="UniProtKB-SubCell"/>
</dbReference>
<dbReference type="EMBL" id="KN122233">
    <property type="protein sequence ID" value="KFO31924.1"/>
    <property type="molecule type" value="Genomic_DNA"/>
</dbReference>
<evidence type="ECO:0000256" key="10">
    <source>
        <dbReference type="ARBA" id="ARBA00023136"/>
    </source>
</evidence>
<dbReference type="GO" id="GO:0019894">
    <property type="term" value="F:kinesin binding"/>
    <property type="evidence" value="ECO:0007669"/>
    <property type="project" value="TreeGrafter"/>
</dbReference>
<keyword evidence="14" id="KW-0968">Cytoplasmic vesicle</keyword>
<evidence type="ECO:0000256" key="13">
    <source>
        <dbReference type="ARBA" id="ARBA00023273"/>
    </source>
</evidence>
<evidence type="ECO:0000256" key="18">
    <source>
        <dbReference type="ARBA" id="ARBA00049360"/>
    </source>
</evidence>
<evidence type="ECO:0000313" key="22">
    <source>
        <dbReference type="Proteomes" id="UP000028990"/>
    </source>
</evidence>
<dbReference type="AlphaFoldDB" id="A0A091DIG4"/>
<dbReference type="FunFam" id="3.40.50.300:FF:000743">
    <property type="entry name" value="Torsin"/>
    <property type="match status" value="1"/>
</dbReference>
<keyword evidence="12" id="KW-0539">Nucleus</keyword>
<keyword evidence="22" id="KW-1185">Reference proteome</keyword>
<sequence>MPVTGKTFRRRRADSESEEDEQDSEEVRSVTVRREAAAAMPVTGKTFRRRRADSESEEDEQDSEEVRLKLEETREVQNLRKRPNGVSAAALLVGEKVQEETTLVDDPFQMKTGGMVDMKRLKERGKDKINEEDDLHLGTSFSAETNRRDEDADMMKYIETELKKRKGIVEHEEQKVKPKNAEDCLYELPENIRVSSAKKTEEMLSNQMLSGIPEVDLGIDAKIKNIISTEDAKARLLAEQQNKKKDSETSFVPTNMAVNYVQHNRFYHEELNAPTRRNKEEPKARPLRVGDTEKPEPERSPPNRKRPANEKATDDYHYEKFKKMNRRPQHTQGRLDEDAQGARHLLASMSGPAELGRGWQRKDLDSKLFGQHLAKKVVLSAVSGFLSNPKPKKPLTLSLHGWTGTGKNFVSKIIAENIYEGGLNSDYVHLFVATLHFPHASNITLYKAGATVPRVPGDQLQLWIRGNVSACARSIFIFDEMDKMHAGLIDAIKPFLDYYDVVDEVSYRKAIFIFLSNAGAERITDVALDFWRSGRHREDIKLKDMEQALSVSVFNNKNSGFWHSSLIDRNLIDYFVPFLPLEYRHLKMCVRVEMQARGYEIDEDVVTRVADEMTFFPKDERVFSDKGCKTVCTKLDYYLDD</sequence>
<evidence type="ECO:0000256" key="6">
    <source>
        <dbReference type="ARBA" id="ARBA00013611"/>
    </source>
</evidence>
<keyword evidence="8" id="KW-0256">Endoplasmic reticulum</keyword>
<evidence type="ECO:0000256" key="19">
    <source>
        <dbReference type="SAM" id="MobiDB-lite"/>
    </source>
</evidence>
<evidence type="ECO:0000256" key="4">
    <source>
        <dbReference type="ARBA" id="ARBA00004624"/>
    </source>
</evidence>
<keyword evidence="11" id="KW-0325">Glycoprotein</keyword>
<dbReference type="GO" id="GO:0030659">
    <property type="term" value="C:cytoplasmic vesicle membrane"/>
    <property type="evidence" value="ECO:0007669"/>
    <property type="project" value="UniProtKB-SubCell"/>
</dbReference>
<dbReference type="eggNOG" id="KOG3345">
    <property type="taxonomic scope" value="Eukaryota"/>
</dbReference>
<dbReference type="STRING" id="885580.ENSFDAP00000012753"/>
<dbReference type="InterPro" id="IPR010756">
    <property type="entry name" value="Tls1-like"/>
</dbReference>
<gene>
    <name evidence="21" type="ORF">H920_06675</name>
</gene>
<name>A0A091DIG4_FUKDA</name>
<evidence type="ECO:0000256" key="17">
    <source>
        <dbReference type="ARBA" id="ARBA00034103"/>
    </source>
</evidence>